<name>A0A6J7WSX7_9CAUD</name>
<reference evidence="1" key="1">
    <citation type="submission" date="2020-05" db="EMBL/GenBank/DDBJ databases">
        <authorList>
            <person name="Chiriac C."/>
            <person name="Salcher M."/>
            <person name="Ghai R."/>
            <person name="Kavagutti S V."/>
        </authorList>
    </citation>
    <scope>NUCLEOTIDE SEQUENCE</scope>
</reference>
<accession>A0A6J7WSX7</accession>
<protein>
    <submittedName>
        <fullName evidence="1">Uncharacterized protein</fullName>
    </submittedName>
</protein>
<sequence>MQRTPNHTIIRKGTILYHGTDKRAIKGIKQGGLDVSSDQLPPGASGAWVTPSFNVAREYGGDVAHFTAKQDLIIHHQPEDSSELGQMRNANRLVNEENDEGRHLDPDEMKDYGYEGADRSKAADISSVLEKQGFHGHWDPWQNNHEMAIYNPEHLEFSGWSRASKKGLKFHPALGRQWQGE</sequence>
<evidence type="ECO:0000313" key="1">
    <source>
        <dbReference type="EMBL" id="CAB5219234.1"/>
    </source>
</evidence>
<proteinExistence type="predicted"/>
<gene>
    <name evidence="1" type="ORF">UFOVP221_43</name>
</gene>
<dbReference type="EMBL" id="LR798267">
    <property type="protein sequence ID" value="CAB5219234.1"/>
    <property type="molecule type" value="Genomic_DNA"/>
</dbReference>
<organism evidence="1">
    <name type="scientific">uncultured Caudovirales phage</name>
    <dbReference type="NCBI Taxonomy" id="2100421"/>
    <lineage>
        <taxon>Viruses</taxon>
        <taxon>Duplodnaviria</taxon>
        <taxon>Heunggongvirae</taxon>
        <taxon>Uroviricota</taxon>
        <taxon>Caudoviricetes</taxon>
        <taxon>Peduoviridae</taxon>
        <taxon>Maltschvirus</taxon>
        <taxon>Maltschvirus maltsch</taxon>
    </lineage>
</organism>